<comment type="caution">
    <text evidence="1">The sequence shown here is derived from an EMBL/GenBank/DDBJ whole genome shotgun (WGS) entry which is preliminary data.</text>
</comment>
<evidence type="ECO:0000313" key="2">
    <source>
        <dbReference type="Proteomes" id="UP000828390"/>
    </source>
</evidence>
<keyword evidence="2" id="KW-1185">Reference proteome</keyword>
<gene>
    <name evidence="1" type="ORF">DPMN_157693</name>
</gene>
<evidence type="ECO:0000313" key="1">
    <source>
        <dbReference type="EMBL" id="KAH3779885.1"/>
    </source>
</evidence>
<dbReference type="Proteomes" id="UP000828390">
    <property type="component" value="Unassembled WGS sequence"/>
</dbReference>
<reference evidence="1" key="1">
    <citation type="journal article" date="2019" name="bioRxiv">
        <title>The Genome of the Zebra Mussel, Dreissena polymorpha: A Resource for Invasive Species Research.</title>
        <authorList>
            <person name="McCartney M.A."/>
            <person name="Auch B."/>
            <person name="Kono T."/>
            <person name="Mallez S."/>
            <person name="Zhang Y."/>
            <person name="Obille A."/>
            <person name="Becker A."/>
            <person name="Abrahante J.E."/>
            <person name="Garbe J."/>
            <person name="Badalamenti J.P."/>
            <person name="Herman A."/>
            <person name="Mangelson H."/>
            <person name="Liachko I."/>
            <person name="Sullivan S."/>
            <person name="Sone E.D."/>
            <person name="Koren S."/>
            <person name="Silverstein K.A.T."/>
            <person name="Beckman K.B."/>
            <person name="Gohl D.M."/>
        </authorList>
    </citation>
    <scope>NUCLEOTIDE SEQUENCE</scope>
    <source>
        <strain evidence="1">Duluth1</strain>
        <tissue evidence="1">Whole animal</tissue>
    </source>
</reference>
<sequence length="76" mass="8963">MGEQKEYLVTQTNTWVNRINTWSHRQTQGCTEGILGHTDRHIGEQDEYLVTQTDTWVDRRSSWSHRQGDRMSRISG</sequence>
<dbReference type="EMBL" id="JAIWYP010000008">
    <property type="protein sequence ID" value="KAH3779885.1"/>
    <property type="molecule type" value="Genomic_DNA"/>
</dbReference>
<accession>A0A9D4IMI0</accession>
<dbReference type="AlphaFoldDB" id="A0A9D4IMI0"/>
<name>A0A9D4IMI0_DREPO</name>
<proteinExistence type="predicted"/>
<reference evidence="1" key="2">
    <citation type="submission" date="2020-11" db="EMBL/GenBank/DDBJ databases">
        <authorList>
            <person name="McCartney M.A."/>
            <person name="Auch B."/>
            <person name="Kono T."/>
            <person name="Mallez S."/>
            <person name="Becker A."/>
            <person name="Gohl D.M."/>
            <person name="Silverstein K.A.T."/>
            <person name="Koren S."/>
            <person name="Bechman K.B."/>
            <person name="Herman A."/>
            <person name="Abrahante J.E."/>
            <person name="Garbe J."/>
        </authorList>
    </citation>
    <scope>NUCLEOTIDE SEQUENCE</scope>
    <source>
        <strain evidence="1">Duluth1</strain>
        <tissue evidence="1">Whole animal</tissue>
    </source>
</reference>
<protein>
    <submittedName>
        <fullName evidence="1">Uncharacterized protein</fullName>
    </submittedName>
</protein>
<organism evidence="1 2">
    <name type="scientific">Dreissena polymorpha</name>
    <name type="common">Zebra mussel</name>
    <name type="synonym">Mytilus polymorpha</name>
    <dbReference type="NCBI Taxonomy" id="45954"/>
    <lineage>
        <taxon>Eukaryota</taxon>
        <taxon>Metazoa</taxon>
        <taxon>Spiralia</taxon>
        <taxon>Lophotrochozoa</taxon>
        <taxon>Mollusca</taxon>
        <taxon>Bivalvia</taxon>
        <taxon>Autobranchia</taxon>
        <taxon>Heteroconchia</taxon>
        <taxon>Euheterodonta</taxon>
        <taxon>Imparidentia</taxon>
        <taxon>Neoheterodontei</taxon>
        <taxon>Myida</taxon>
        <taxon>Dreissenoidea</taxon>
        <taxon>Dreissenidae</taxon>
        <taxon>Dreissena</taxon>
    </lineage>
</organism>